<dbReference type="STRING" id="1213857.A0A484FTK5"/>
<dbReference type="EMBL" id="AMCV02000015">
    <property type="protein sequence ID" value="TDZ21045.1"/>
    <property type="molecule type" value="Genomic_DNA"/>
</dbReference>
<comment type="similarity">
    <text evidence="2">Belongs to the ustYa family.</text>
</comment>
<name>A0A484FTK5_COLOR</name>
<evidence type="ECO:0000313" key="4">
    <source>
        <dbReference type="Proteomes" id="UP000014480"/>
    </source>
</evidence>
<evidence type="ECO:0000313" key="3">
    <source>
        <dbReference type="EMBL" id="TDZ21045.1"/>
    </source>
</evidence>
<dbReference type="InterPro" id="IPR021765">
    <property type="entry name" value="UstYa-like"/>
</dbReference>
<dbReference type="PANTHER" id="PTHR33365">
    <property type="entry name" value="YALI0B05434P"/>
    <property type="match status" value="1"/>
</dbReference>
<dbReference type="OrthoDB" id="3687641at2759"/>
<dbReference type="AlphaFoldDB" id="A0A484FTK5"/>
<proteinExistence type="inferred from homology"/>
<dbReference type="PANTHER" id="PTHR33365:SF4">
    <property type="entry name" value="CYCLOCHLOROTINE BIOSYNTHESIS PROTEIN O"/>
    <property type="match status" value="1"/>
</dbReference>
<accession>A0A484FTK5</accession>
<dbReference type="Proteomes" id="UP000014480">
    <property type="component" value="Unassembled WGS sequence"/>
</dbReference>
<sequence length="211" mass="24032">MNQRQCIDYTSSWSPALSILEGDNPYTLRKFNGSVFFSSPYKGPPSDTVDSAWHQITHMGAFSLTEEEILKIGKDPEIAVRLPQELGGQYMGTLEVFHQLHCLNLLWQATHFEYYHELGDAIGTQKEKALRNHLDHCVDILRQNLQCTSDLGVLTYAWVDGRDDPWPDFSTQHKCRNFEKVVDWGNKRTVPLYEKGPFTKTAGAPAVPTLF</sequence>
<reference evidence="4" key="2">
    <citation type="journal article" date="2019" name="Mol. Plant Microbe Interact.">
        <title>Genome sequence resources for four phytopathogenic fungi from the Colletotrichum orbiculare species complex.</title>
        <authorList>
            <person name="Gan P."/>
            <person name="Tsushima A."/>
            <person name="Narusaka M."/>
            <person name="Narusaka Y."/>
            <person name="Takano Y."/>
            <person name="Kubo Y."/>
            <person name="Shirasu K."/>
        </authorList>
    </citation>
    <scope>GENOME REANNOTATION</scope>
    <source>
        <strain evidence="4">104-T / ATCC 96160 / CBS 514.97 / LARS 414 / MAFF 240422</strain>
    </source>
</reference>
<gene>
    <name evidence="3" type="primary">cctO-11</name>
    <name evidence="3" type="ORF">Cob_v005674</name>
</gene>
<dbReference type="Pfam" id="PF11807">
    <property type="entry name" value="UstYa"/>
    <property type="match status" value="1"/>
</dbReference>
<reference evidence="4" key="1">
    <citation type="journal article" date="2013" name="New Phytol.">
        <title>Comparative genomic and transcriptomic analyses reveal the hemibiotrophic stage shift of Colletotrichum fungi.</title>
        <authorList>
            <person name="Gan P."/>
            <person name="Ikeda K."/>
            <person name="Irieda H."/>
            <person name="Narusaka M."/>
            <person name="O'Connell R.J."/>
            <person name="Narusaka Y."/>
            <person name="Takano Y."/>
            <person name="Kubo Y."/>
            <person name="Shirasu K."/>
        </authorList>
    </citation>
    <scope>NUCLEOTIDE SEQUENCE [LARGE SCALE GENOMIC DNA]</scope>
    <source>
        <strain evidence="4">104-T / ATCC 96160 / CBS 514.97 / LARS 414 / MAFF 240422</strain>
    </source>
</reference>
<dbReference type="GO" id="GO:0043386">
    <property type="term" value="P:mycotoxin biosynthetic process"/>
    <property type="evidence" value="ECO:0007669"/>
    <property type="project" value="InterPro"/>
</dbReference>
<comment type="pathway">
    <text evidence="1">Mycotoxin biosynthesis.</text>
</comment>
<protein>
    <submittedName>
        <fullName evidence="3">Cyclochlorotine biosynthesis protein O</fullName>
    </submittedName>
</protein>
<comment type="caution">
    <text evidence="3">The sequence shown here is derived from an EMBL/GenBank/DDBJ whole genome shotgun (WGS) entry which is preliminary data.</text>
</comment>
<keyword evidence="4" id="KW-1185">Reference proteome</keyword>
<organism evidence="3 4">
    <name type="scientific">Colletotrichum orbiculare (strain 104-T / ATCC 96160 / CBS 514.97 / LARS 414 / MAFF 240422)</name>
    <name type="common">Cucumber anthracnose fungus</name>
    <name type="synonym">Colletotrichum lagenarium</name>
    <dbReference type="NCBI Taxonomy" id="1213857"/>
    <lineage>
        <taxon>Eukaryota</taxon>
        <taxon>Fungi</taxon>
        <taxon>Dikarya</taxon>
        <taxon>Ascomycota</taxon>
        <taxon>Pezizomycotina</taxon>
        <taxon>Sordariomycetes</taxon>
        <taxon>Hypocreomycetidae</taxon>
        <taxon>Glomerellales</taxon>
        <taxon>Glomerellaceae</taxon>
        <taxon>Colletotrichum</taxon>
        <taxon>Colletotrichum orbiculare species complex</taxon>
    </lineage>
</organism>
<evidence type="ECO:0000256" key="2">
    <source>
        <dbReference type="ARBA" id="ARBA00035112"/>
    </source>
</evidence>
<evidence type="ECO:0000256" key="1">
    <source>
        <dbReference type="ARBA" id="ARBA00004685"/>
    </source>
</evidence>